<dbReference type="InterPro" id="IPR016169">
    <property type="entry name" value="FAD-bd_PCMH_sub2"/>
</dbReference>
<proteinExistence type="predicted"/>
<dbReference type="PROSITE" id="PS51387">
    <property type="entry name" value="FAD_PCMH"/>
    <property type="match status" value="1"/>
</dbReference>
<dbReference type="InterPro" id="IPR051312">
    <property type="entry name" value="Diverse_Substr_Oxidored"/>
</dbReference>
<dbReference type="PANTHER" id="PTHR42659:SF2">
    <property type="entry name" value="XANTHINE DEHYDROGENASE SUBUNIT C-RELATED"/>
    <property type="match status" value="1"/>
</dbReference>
<dbReference type="Gene3D" id="3.30.465.10">
    <property type="match status" value="1"/>
</dbReference>
<protein>
    <submittedName>
        <fullName evidence="5">Molybdopterin dehydrogenase FAD-binding protein</fullName>
    </submittedName>
</protein>
<accession>F3Z3I7</accession>
<reference evidence="5 6" key="1">
    <citation type="journal article" date="2011" name="J. Bacteriol.">
        <title>Genome sequence of the mercury-methylating and pleomorphic Desulfovibrio africanus Strain Walvis Bay.</title>
        <authorList>
            <person name="Brown S.D."/>
            <person name="Wall J.D."/>
            <person name="Kucken A.M."/>
            <person name="Gilmour C.C."/>
            <person name="Podar M."/>
            <person name="Brandt C.C."/>
            <person name="Teshima H."/>
            <person name="Detter J.C."/>
            <person name="Han C.S."/>
            <person name="Land M.L."/>
            <person name="Lucas S."/>
            <person name="Han J."/>
            <person name="Pennacchio L."/>
            <person name="Nolan M."/>
            <person name="Pitluck S."/>
            <person name="Woyke T."/>
            <person name="Goodwin L."/>
            <person name="Palumbo A.V."/>
            <person name="Elias D.A."/>
        </authorList>
    </citation>
    <scope>NUCLEOTIDE SEQUENCE [LARGE SCALE GENOMIC DNA]</scope>
    <source>
        <strain evidence="5 6">Walvis Bay</strain>
    </source>
</reference>
<organism evidence="5 6">
    <name type="scientific">Desulfocurvibacter africanus subsp. africanus str. Walvis Bay</name>
    <dbReference type="NCBI Taxonomy" id="690850"/>
    <lineage>
        <taxon>Bacteria</taxon>
        <taxon>Pseudomonadati</taxon>
        <taxon>Thermodesulfobacteriota</taxon>
        <taxon>Desulfovibrionia</taxon>
        <taxon>Desulfovibrionales</taxon>
        <taxon>Desulfovibrionaceae</taxon>
        <taxon>Desulfocurvibacter</taxon>
    </lineage>
</organism>
<dbReference type="SUPFAM" id="SSF56176">
    <property type="entry name" value="FAD-binding/transporter-associated domain-like"/>
    <property type="match status" value="1"/>
</dbReference>
<keyword evidence="6" id="KW-1185">Reference proteome</keyword>
<dbReference type="STRING" id="690850.Desaf_2030"/>
<evidence type="ECO:0000256" key="2">
    <source>
        <dbReference type="ARBA" id="ARBA00022827"/>
    </source>
</evidence>
<keyword evidence="3" id="KW-0560">Oxidoreductase</keyword>
<dbReference type="SMART" id="SM01092">
    <property type="entry name" value="CO_deh_flav_C"/>
    <property type="match status" value="1"/>
</dbReference>
<dbReference type="SUPFAM" id="SSF55447">
    <property type="entry name" value="CO dehydrogenase flavoprotein C-terminal domain-like"/>
    <property type="match status" value="1"/>
</dbReference>
<dbReference type="InterPro" id="IPR036683">
    <property type="entry name" value="CO_DH_flav_C_dom_sf"/>
</dbReference>
<evidence type="ECO:0000256" key="3">
    <source>
        <dbReference type="ARBA" id="ARBA00023002"/>
    </source>
</evidence>
<gene>
    <name evidence="5" type="ORF">Desaf_2030</name>
</gene>
<dbReference type="Gene3D" id="3.30.43.10">
    <property type="entry name" value="Uridine Diphospho-n-acetylenolpyruvylglucosamine Reductase, domain 2"/>
    <property type="match status" value="1"/>
</dbReference>
<dbReference type="InterPro" id="IPR005107">
    <property type="entry name" value="CO_DH_flav_C"/>
</dbReference>
<dbReference type="InterPro" id="IPR036318">
    <property type="entry name" value="FAD-bd_PCMH-like_sf"/>
</dbReference>
<dbReference type="Pfam" id="PF03450">
    <property type="entry name" value="CO_deh_flav_C"/>
    <property type="match status" value="1"/>
</dbReference>
<keyword evidence="1" id="KW-0285">Flavoprotein</keyword>
<keyword evidence="2" id="KW-0274">FAD</keyword>
<dbReference type="Pfam" id="PF00941">
    <property type="entry name" value="FAD_binding_5"/>
    <property type="match status" value="1"/>
</dbReference>
<evidence type="ECO:0000256" key="1">
    <source>
        <dbReference type="ARBA" id="ARBA00022630"/>
    </source>
</evidence>
<dbReference type="Proteomes" id="UP000007844">
    <property type="component" value="Chromosome"/>
</dbReference>
<sequence>MSLVLLPASLGELWAMLGDEPGCAVFAGGTDLLVRKRAGIAQGDPLVCLERIPELREIHESDGLLRIGAGITHTACSASPDVTKHAPVLALALRRIGSPQVRNMGTMGGNICTASPAGDSLPSLHILKAEVVLRSRESERALPLADFIRGPGKTDLRPGEILVEVRIPSAVDFQVQHFEKVGQRNAQAIAVVSLAALVRLNRRGIVEEARLALGSVGPTVVRPREAEEALAGRRLSLTALRQAAELVRSAVSPIDDIRATAAYRKEVAGNLLLRLAVL</sequence>
<dbReference type="InterPro" id="IPR016167">
    <property type="entry name" value="FAD-bd_PCMH_sub1"/>
</dbReference>
<dbReference type="Gene3D" id="3.30.390.50">
    <property type="entry name" value="CO dehydrogenase flavoprotein, C-terminal domain"/>
    <property type="match status" value="1"/>
</dbReference>
<evidence type="ECO:0000313" key="6">
    <source>
        <dbReference type="Proteomes" id="UP000007844"/>
    </source>
</evidence>
<dbReference type="eggNOG" id="COG1319">
    <property type="taxonomic scope" value="Bacteria"/>
</dbReference>
<evidence type="ECO:0000259" key="4">
    <source>
        <dbReference type="PROSITE" id="PS51387"/>
    </source>
</evidence>
<dbReference type="GO" id="GO:0016491">
    <property type="term" value="F:oxidoreductase activity"/>
    <property type="evidence" value="ECO:0007669"/>
    <property type="project" value="UniProtKB-KW"/>
</dbReference>
<dbReference type="EMBL" id="CP003221">
    <property type="protein sequence ID" value="EGJ50359.1"/>
    <property type="molecule type" value="Genomic_DNA"/>
</dbReference>
<dbReference type="HOGENOM" id="CLU_058050_0_0_7"/>
<dbReference type="PANTHER" id="PTHR42659">
    <property type="entry name" value="XANTHINE DEHYDROGENASE SUBUNIT C-RELATED"/>
    <property type="match status" value="1"/>
</dbReference>
<dbReference type="FunFam" id="3.30.465.10:FF:000017">
    <property type="entry name" value="Xanthine dehydrogenase, FAD binding subunit"/>
    <property type="match status" value="1"/>
</dbReference>
<dbReference type="RefSeq" id="WP_014260104.1">
    <property type="nucleotide sequence ID" value="NC_016629.1"/>
</dbReference>
<feature type="domain" description="FAD-binding PCMH-type" evidence="4">
    <location>
        <begin position="1"/>
        <end position="172"/>
    </location>
</feature>
<name>F3Z3I7_DESAF</name>
<dbReference type="InterPro" id="IPR016166">
    <property type="entry name" value="FAD-bd_PCMH"/>
</dbReference>
<dbReference type="InterPro" id="IPR002346">
    <property type="entry name" value="Mopterin_DH_FAD-bd"/>
</dbReference>
<dbReference type="KEGG" id="daf:Desaf_2030"/>
<dbReference type="GO" id="GO:0071949">
    <property type="term" value="F:FAD binding"/>
    <property type="evidence" value="ECO:0007669"/>
    <property type="project" value="InterPro"/>
</dbReference>
<dbReference type="AlphaFoldDB" id="F3Z3I7"/>
<evidence type="ECO:0000313" key="5">
    <source>
        <dbReference type="EMBL" id="EGJ50359.1"/>
    </source>
</evidence>